<name>A0A1F5MHB1_9BACT</name>
<organism evidence="2 3">
    <name type="scientific">Candidatus Daviesbacteria bacterium RIFCSPLOWO2_02_FULL_36_7</name>
    <dbReference type="NCBI Taxonomy" id="1797792"/>
    <lineage>
        <taxon>Bacteria</taxon>
        <taxon>Candidatus Daviesiibacteriota</taxon>
    </lineage>
</organism>
<dbReference type="Proteomes" id="UP000178859">
    <property type="component" value="Unassembled WGS sequence"/>
</dbReference>
<accession>A0A1F5MHB1</accession>
<feature type="region of interest" description="Disordered" evidence="1">
    <location>
        <begin position="1"/>
        <end position="20"/>
    </location>
</feature>
<evidence type="ECO:0000313" key="3">
    <source>
        <dbReference type="Proteomes" id="UP000178859"/>
    </source>
</evidence>
<evidence type="ECO:0000256" key="1">
    <source>
        <dbReference type="SAM" id="MobiDB-lite"/>
    </source>
</evidence>
<proteinExistence type="predicted"/>
<reference evidence="2 3" key="1">
    <citation type="journal article" date="2016" name="Nat. Commun.">
        <title>Thousands of microbial genomes shed light on interconnected biogeochemical processes in an aquifer system.</title>
        <authorList>
            <person name="Anantharaman K."/>
            <person name="Brown C.T."/>
            <person name="Hug L.A."/>
            <person name="Sharon I."/>
            <person name="Castelle C.J."/>
            <person name="Probst A.J."/>
            <person name="Thomas B.C."/>
            <person name="Singh A."/>
            <person name="Wilkins M.J."/>
            <person name="Karaoz U."/>
            <person name="Brodie E.L."/>
            <person name="Williams K.H."/>
            <person name="Hubbard S.S."/>
            <person name="Banfield J.F."/>
        </authorList>
    </citation>
    <scope>NUCLEOTIDE SEQUENCE [LARGE SCALE GENOMIC DNA]</scope>
</reference>
<comment type="caution">
    <text evidence="2">The sequence shown here is derived from an EMBL/GenBank/DDBJ whole genome shotgun (WGS) entry which is preliminary data.</text>
</comment>
<sequence length="121" mass="13140">MSEISTSPEQPKPSELSRGQGQTIAGVNDVLGNALSLPFGYKILKDSGQTEGIPSDSEILETLVADLTALNQKLATAEEMLHQGKLLPVIIEGEKELVDFKYHDWDSDFSLLRASISSQPL</sequence>
<gene>
    <name evidence="2" type="ORF">A3I48_00030</name>
</gene>
<evidence type="ECO:0000313" key="2">
    <source>
        <dbReference type="EMBL" id="OGE64764.1"/>
    </source>
</evidence>
<dbReference type="AlphaFoldDB" id="A0A1F5MHB1"/>
<dbReference type="EMBL" id="MFDT01000042">
    <property type="protein sequence ID" value="OGE64764.1"/>
    <property type="molecule type" value="Genomic_DNA"/>
</dbReference>
<protein>
    <submittedName>
        <fullName evidence="2">Uncharacterized protein</fullName>
    </submittedName>
</protein>